<dbReference type="EMBL" id="QJUP01000008">
    <property type="protein sequence ID" value="TBU97741.1"/>
    <property type="molecule type" value="Genomic_DNA"/>
</dbReference>
<keyword evidence="3" id="KW-1185">Reference proteome</keyword>
<dbReference type="AlphaFoldDB" id="A0A4Q9RAG6"/>
<evidence type="ECO:0000259" key="1">
    <source>
        <dbReference type="Pfam" id="PF01909"/>
    </source>
</evidence>
<sequence>MSMNTDVHTNIDKAAAFTATKLETLRNEISTLLSASPFNEAMTIITTGSYGRAEATEESDLDWFIIFDRDQPVEVISDEIQGINEVITRHIDKVTGDTGTFGKDAIVRFSEMQNNIGGNDDSNESLTRRLLFLLEGTWLYGEERFADYRRQLLEKYIKPDAPGEQMPRFLLNDIIRYYRTIATDFEFKTSERKKPWGLRNIKLRFSRKLIYFSGIIVAAELKELGWQQKIEKGLALFEQFPLERIRALGADLAATPVILATYESFMARLAQPEVRQALEGVVKEQRLENPEYKELRKTSHEFSKALHKWLKEKYGEEHPIHHALVF</sequence>
<reference evidence="2 3" key="1">
    <citation type="submission" date="2018-06" db="EMBL/GenBank/DDBJ databases">
        <title>Three novel Pseudomonas species isolated from symptomatic oak.</title>
        <authorList>
            <person name="Bueno-Gonzalez V."/>
            <person name="Brady C."/>
        </authorList>
    </citation>
    <scope>NUCLEOTIDE SEQUENCE [LARGE SCALE GENOMIC DNA]</scope>
    <source>
        <strain evidence="2 3">P17C</strain>
    </source>
</reference>
<comment type="caution">
    <text evidence="2">The sequence shown here is derived from an EMBL/GenBank/DDBJ whole genome shotgun (WGS) entry which is preliminary data.</text>
</comment>
<feature type="domain" description="Polymerase nucleotidyl transferase" evidence="1">
    <location>
        <begin position="43"/>
        <end position="94"/>
    </location>
</feature>
<protein>
    <recommendedName>
        <fullName evidence="1">Polymerase nucleotidyl transferase domain-containing protein</fullName>
    </recommendedName>
</protein>
<dbReference type="Gene3D" id="3.30.460.10">
    <property type="entry name" value="Beta Polymerase, domain 2"/>
    <property type="match status" value="1"/>
</dbReference>
<dbReference type="InterPro" id="IPR043519">
    <property type="entry name" value="NT_sf"/>
</dbReference>
<evidence type="ECO:0000313" key="3">
    <source>
        <dbReference type="Proteomes" id="UP000292639"/>
    </source>
</evidence>
<proteinExistence type="predicted"/>
<organism evidence="2 3">
    <name type="scientific">Stutzerimonas kirkiae</name>
    <dbReference type="NCBI Taxonomy" id="2211392"/>
    <lineage>
        <taxon>Bacteria</taxon>
        <taxon>Pseudomonadati</taxon>
        <taxon>Pseudomonadota</taxon>
        <taxon>Gammaproteobacteria</taxon>
        <taxon>Pseudomonadales</taxon>
        <taxon>Pseudomonadaceae</taxon>
        <taxon>Stutzerimonas</taxon>
    </lineage>
</organism>
<dbReference type="GO" id="GO:0016779">
    <property type="term" value="F:nucleotidyltransferase activity"/>
    <property type="evidence" value="ECO:0007669"/>
    <property type="project" value="InterPro"/>
</dbReference>
<name>A0A4Q9RAG6_9GAMM</name>
<gene>
    <name evidence="2" type="ORF">DNJ96_07770</name>
</gene>
<dbReference type="Pfam" id="PF01909">
    <property type="entry name" value="NTP_transf_2"/>
    <property type="match status" value="1"/>
</dbReference>
<dbReference type="RefSeq" id="WP_131183498.1">
    <property type="nucleotide sequence ID" value="NZ_QJUO01000004.1"/>
</dbReference>
<accession>A0A4Q9RAG6</accession>
<dbReference type="InterPro" id="IPR002934">
    <property type="entry name" value="Polymerase_NTP_transf_dom"/>
</dbReference>
<dbReference type="Proteomes" id="UP000292639">
    <property type="component" value="Unassembled WGS sequence"/>
</dbReference>
<evidence type="ECO:0000313" key="2">
    <source>
        <dbReference type="EMBL" id="TBU97741.1"/>
    </source>
</evidence>
<dbReference type="SUPFAM" id="SSF81301">
    <property type="entry name" value="Nucleotidyltransferase"/>
    <property type="match status" value="1"/>
</dbReference>